<dbReference type="PROSITE" id="PS00155">
    <property type="entry name" value="CUTINASE_1"/>
    <property type="match status" value="1"/>
</dbReference>
<feature type="disulfide bond" evidence="12">
    <location>
        <begin position="37"/>
        <end position="114"/>
    </location>
</feature>
<keyword evidence="6 14" id="KW-0732">Signal</keyword>
<accession>A0AA39LC41</accession>
<feature type="active site" description="Nucleophile" evidence="11">
    <location>
        <position position="125"/>
    </location>
</feature>
<keyword evidence="9 12" id="KW-1015">Disulfide bond</keyword>
<gene>
    <name evidence="15" type="ORF">NLU13_1792</name>
</gene>
<evidence type="ECO:0000256" key="7">
    <source>
        <dbReference type="ARBA" id="ARBA00022801"/>
    </source>
</evidence>
<evidence type="ECO:0000256" key="1">
    <source>
        <dbReference type="ARBA" id="ARBA00004613"/>
    </source>
</evidence>
<dbReference type="Proteomes" id="UP001175261">
    <property type="component" value="Unassembled WGS sequence"/>
</dbReference>
<feature type="active site" description="Proton donor/acceptor" evidence="11">
    <location>
        <position position="193"/>
    </location>
</feature>
<dbReference type="AlphaFoldDB" id="A0AA39LC41"/>
<evidence type="ECO:0000256" key="10">
    <source>
        <dbReference type="ARBA" id="ARBA00034045"/>
    </source>
</evidence>
<evidence type="ECO:0000256" key="2">
    <source>
        <dbReference type="ARBA" id="ARBA00007534"/>
    </source>
</evidence>
<evidence type="ECO:0000256" key="4">
    <source>
        <dbReference type="ARBA" id="ARBA00022487"/>
    </source>
</evidence>
<dbReference type="EC" id="3.1.1.74" evidence="3 13"/>
<feature type="disulfide bond" evidence="12">
    <location>
        <begin position="176"/>
        <end position="183"/>
    </location>
</feature>
<dbReference type="PANTHER" id="PTHR48250">
    <property type="entry name" value="CUTINASE 2-RELATED"/>
    <property type="match status" value="1"/>
</dbReference>
<keyword evidence="5 13" id="KW-0964">Secreted</keyword>
<keyword evidence="4 13" id="KW-0719">Serine esterase</keyword>
<dbReference type="InterPro" id="IPR011150">
    <property type="entry name" value="Cutinase_monf"/>
</dbReference>
<dbReference type="SMART" id="SM01110">
    <property type="entry name" value="Cutinase"/>
    <property type="match status" value="1"/>
</dbReference>
<dbReference type="GO" id="GO:0016052">
    <property type="term" value="P:carbohydrate catabolic process"/>
    <property type="evidence" value="ECO:0007669"/>
    <property type="project" value="TreeGrafter"/>
</dbReference>
<dbReference type="PRINTS" id="PR00129">
    <property type="entry name" value="CUTINASE"/>
</dbReference>
<feature type="signal peptide" evidence="14">
    <location>
        <begin position="1"/>
        <end position="15"/>
    </location>
</feature>
<keyword evidence="16" id="KW-1185">Reference proteome</keyword>
<evidence type="ECO:0000313" key="16">
    <source>
        <dbReference type="Proteomes" id="UP001175261"/>
    </source>
</evidence>
<evidence type="ECO:0000256" key="9">
    <source>
        <dbReference type="ARBA" id="ARBA00023157"/>
    </source>
</evidence>
<evidence type="ECO:0000313" key="15">
    <source>
        <dbReference type="EMBL" id="KAK0392296.1"/>
    </source>
</evidence>
<evidence type="ECO:0000256" key="12">
    <source>
        <dbReference type="PIRSR" id="PIRSR611150-2"/>
    </source>
</evidence>
<evidence type="ECO:0000256" key="14">
    <source>
        <dbReference type="SAM" id="SignalP"/>
    </source>
</evidence>
<comment type="subcellular location">
    <subcellularLocation>
        <location evidence="1 13">Secreted</location>
    </subcellularLocation>
</comment>
<dbReference type="SUPFAM" id="SSF53474">
    <property type="entry name" value="alpha/beta-Hydrolases"/>
    <property type="match status" value="1"/>
</dbReference>
<evidence type="ECO:0000256" key="8">
    <source>
        <dbReference type="ARBA" id="ARBA00023026"/>
    </source>
</evidence>
<keyword evidence="8" id="KW-0843">Virulence</keyword>
<name>A0AA39LC41_SARSR</name>
<dbReference type="EMBL" id="JAPDFR010000001">
    <property type="protein sequence ID" value="KAK0392296.1"/>
    <property type="molecule type" value="Genomic_DNA"/>
</dbReference>
<dbReference type="GO" id="GO:0005576">
    <property type="term" value="C:extracellular region"/>
    <property type="evidence" value="ECO:0007669"/>
    <property type="project" value="UniProtKB-SubCell"/>
</dbReference>
<feature type="active site" evidence="11">
    <location>
        <position position="180"/>
    </location>
</feature>
<comment type="catalytic activity">
    <reaction evidence="10 13">
        <text>cutin + H2O = cutin monomers.</text>
        <dbReference type="EC" id="3.1.1.74"/>
    </reaction>
</comment>
<sequence>MHFLPILALASAALATPIEPRQSRVGISASEFTDGGCRDVIMIFARGSGEVGNMGTVVGPPTANGLKTRFGADRVAAQGVDYAAAISTNALPGGTDQRSIAEMQNLIEQAASQCPDSALVVGGYSQGAAVTHRAVENLPQATKDQIAAAFMYGDTQNTQDNGQISNFDPAKTKIICNQGDAVCRGLLLVLPAHLDYTRRVPEMLDFLQTALTSAGVAPA</sequence>
<evidence type="ECO:0000256" key="6">
    <source>
        <dbReference type="ARBA" id="ARBA00022729"/>
    </source>
</evidence>
<evidence type="ECO:0000256" key="3">
    <source>
        <dbReference type="ARBA" id="ARBA00013095"/>
    </source>
</evidence>
<dbReference type="InterPro" id="IPR043580">
    <property type="entry name" value="CUTINASE_1"/>
</dbReference>
<organism evidence="15 16">
    <name type="scientific">Sarocladium strictum</name>
    <name type="common">Black bundle disease fungus</name>
    <name type="synonym">Acremonium strictum</name>
    <dbReference type="NCBI Taxonomy" id="5046"/>
    <lineage>
        <taxon>Eukaryota</taxon>
        <taxon>Fungi</taxon>
        <taxon>Dikarya</taxon>
        <taxon>Ascomycota</taxon>
        <taxon>Pezizomycotina</taxon>
        <taxon>Sordariomycetes</taxon>
        <taxon>Hypocreomycetidae</taxon>
        <taxon>Hypocreales</taxon>
        <taxon>Sarocladiaceae</taxon>
        <taxon>Sarocladium</taxon>
    </lineage>
</organism>
<feature type="chain" id="PRO_5041329981" description="Cutinase" evidence="14">
    <location>
        <begin position="16"/>
        <end position="219"/>
    </location>
</feature>
<dbReference type="Pfam" id="PF01083">
    <property type="entry name" value="Cutinase"/>
    <property type="match status" value="1"/>
</dbReference>
<dbReference type="FunFam" id="3.40.50.1820:FF:000235">
    <property type="entry name" value="Cutinase 1"/>
    <property type="match status" value="1"/>
</dbReference>
<comment type="caution">
    <text evidence="15">The sequence shown here is derived from an EMBL/GenBank/DDBJ whole genome shotgun (WGS) entry which is preliminary data.</text>
</comment>
<comment type="function">
    <text evidence="13">Catalyzes the hydrolysis of complex carboxylic polyesters found in the cell wall of plants. Degrades cutin, a macromolecule that forms the structure of the plant cuticle.</text>
</comment>
<keyword evidence="7 13" id="KW-0378">Hydrolase</keyword>
<dbReference type="InterPro" id="IPR000675">
    <property type="entry name" value="Cutinase/axe"/>
</dbReference>
<dbReference type="GO" id="GO:0050525">
    <property type="term" value="F:cutinase activity"/>
    <property type="evidence" value="ECO:0007669"/>
    <property type="project" value="UniProtKB-UniRule"/>
</dbReference>
<comment type="similarity">
    <text evidence="2 13">Belongs to the cutinase family.</text>
</comment>
<reference evidence="15" key="1">
    <citation type="submission" date="2022-10" db="EMBL/GenBank/DDBJ databases">
        <title>Determination and structural analysis of whole genome sequence of Sarocladium strictum F4-1.</title>
        <authorList>
            <person name="Hu L."/>
            <person name="Jiang Y."/>
        </authorList>
    </citation>
    <scope>NUCLEOTIDE SEQUENCE</scope>
    <source>
        <strain evidence="15">F4-1</strain>
    </source>
</reference>
<evidence type="ECO:0000256" key="11">
    <source>
        <dbReference type="PIRSR" id="PIRSR611150-1"/>
    </source>
</evidence>
<dbReference type="PANTHER" id="PTHR48250:SF3">
    <property type="entry name" value="CUTINASE 1-RELATED"/>
    <property type="match status" value="1"/>
</dbReference>
<proteinExistence type="inferred from homology"/>
<dbReference type="InterPro" id="IPR029058">
    <property type="entry name" value="AB_hydrolase_fold"/>
</dbReference>
<dbReference type="Gene3D" id="3.40.50.1820">
    <property type="entry name" value="alpha/beta hydrolase"/>
    <property type="match status" value="1"/>
</dbReference>
<protein>
    <recommendedName>
        <fullName evidence="3 13">Cutinase</fullName>
        <ecNumber evidence="3 13">3.1.1.74</ecNumber>
    </recommendedName>
</protein>
<evidence type="ECO:0000256" key="13">
    <source>
        <dbReference type="RuleBase" id="RU361263"/>
    </source>
</evidence>
<evidence type="ECO:0000256" key="5">
    <source>
        <dbReference type="ARBA" id="ARBA00022525"/>
    </source>
</evidence>